<dbReference type="EMBL" id="WNAJ01000019">
    <property type="protein sequence ID" value="MTR86197.1"/>
    <property type="molecule type" value="Genomic_DNA"/>
</dbReference>
<proteinExistence type="inferred from homology"/>
<name>A0A6L6L8F0_9FIRM</name>
<keyword evidence="2" id="KW-0680">Restriction system</keyword>
<feature type="domain" description="Type I restriction modification DNA specificity" evidence="5">
    <location>
        <begin position="318"/>
        <end position="494"/>
    </location>
</feature>
<sequence length="496" mass="57169">MNAQDLKNSILQLAVQGKLVEQRAEEGTARELLEQIKLEKDQLIKDKKIKKSKPLPEITEEEIPFEIPESWEWVRWGELSFSIQYGYNAPAIANGQYKMVRISDIQNNKVLWDTVPYCEIKDDDVETYQLAEDDILFARTGGTVGKSFLVKEVPCNAVYAGYLIRTRFDAQKLVPEYLKFFMESQLYWQQLRNGTIATAQPNCNGQTLSKMMVPIPPLEEQHRIVAKIEEILPYIDQYDKAYTKLEIFNKKFPEDMKKSILQMAMQGKLVEQRPEEGTADELYEQIVAEKAQLIKDGKIKKEKPLPEIAEDEIPFEIPSSWKWVRFGELACFFNGDRSKNYPNKNEYVQEGIAWINTGHITQDGYLSDKTMNYITEKKYNSLSGGFIKLGDLVYCLRGATFGKVARVEPFELGAIASSLVIIRLITSQIREYIFNYLKSPLSYMELHKYDNGSAQPNLAAKDVTKYLIPLPPLEEQKRIVAKIEEFLPYCDQLIKN</sequence>
<keyword evidence="3" id="KW-0238">DNA-binding</keyword>
<dbReference type="Pfam" id="PF01420">
    <property type="entry name" value="Methylase_S"/>
    <property type="match status" value="2"/>
</dbReference>
<dbReference type="GO" id="GO:0009307">
    <property type="term" value="P:DNA restriction-modification system"/>
    <property type="evidence" value="ECO:0007669"/>
    <property type="project" value="UniProtKB-KW"/>
</dbReference>
<dbReference type="RefSeq" id="WP_118412851.1">
    <property type="nucleotide sequence ID" value="NZ_QRPI01000010.1"/>
</dbReference>
<dbReference type="InterPro" id="IPR044946">
    <property type="entry name" value="Restrct_endonuc_typeI_TRD_sf"/>
</dbReference>
<protein>
    <recommendedName>
        <fullName evidence="5">Type I restriction modification DNA specificity domain-containing protein</fullName>
    </recommendedName>
</protein>
<dbReference type="InterPro" id="IPR000055">
    <property type="entry name" value="Restrct_endonuc_typeI_TRD"/>
</dbReference>
<dbReference type="SUPFAM" id="SSF116734">
    <property type="entry name" value="DNA methylase specificity domain"/>
    <property type="match status" value="2"/>
</dbReference>
<reference evidence="6 7" key="1">
    <citation type="journal article" date="2019" name="Nat. Med.">
        <title>A library of human gut bacterial isolates paired with longitudinal multiomics data enables mechanistic microbiome research.</title>
        <authorList>
            <person name="Poyet M."/>
            <person name="Groussin M."/>
            <person name="Gibbons S.M."/>
            <person name="Avila-Pacheco J."/>
            <person name="Jiang X."/>
            <person name="Kearney S.M."/>
            <person name="Perrotta A.R."/>
            <person name="Berdy B."/>
            <person name="Zhao S."/>
            <person name="Lieberman T.D."/>
            <person name="Swanson P.K."/>
            <person name="Smith M."/>
            <person name="Roesemann S."/>
            <person name="Alexander J.E."/>
            <person name="Rich S.A."/>
            <person name="Livny J."/>
            <person name="Vlamakis H."/>
            <person name="Clish C."/>
            <person name="Bullock K."/>
            <person name="Deik A."/>
            <person name="Scott J."/>
            <person name="Pierce K.A."/>
            <person name="Xavier R.J."/>
            <person name="Alm E.J."/>
        </authorList>
    </citation>
    <scope>NUCLEOTIDE SEQUENCE [LARGE SCALE GENOMIC DNA]</scope>
    <source>
        <strain evidence="6 7">BIOML-A1</strain>
    </source>
</reference>
<comment type="subunit">
    <text evidence="4">The methyltransferase is composed of M and S polypeptides.</text>
</comment>
<feature type="domain" description="Type I restriction modification DNA specificity" evidence="5">
    <location>
        <begin position="92"/>
        <end position="230"/>
    </location>
</feature>
<evidence type="ECO:0000256" key="3">
    <source>
        <dbReference type="ARBA" id="ARBA00023125"/>
    </source>
</evidence>
<evidence type="ECO:0000256" key="4">
    <source>
        <dbReference type="ARBA" id="ARBA00038652"/>
    </source>
</evidence>
<dbReference type="Gene3D" id="3.90.220.20">
    <property type="entry name" value="DNA methylase specificity domains"/>
    <property type="match status" value="2"/>
</dbReference>
<dbReference type="GO" id="GO:0003677">
    <property type="term" value="F:DNA binding"/>
    <property type="evidence" value="ECO:0007669"/>
    <property type="project" value="UniProtKB-KW"/>
</dbReference>
<comment type="similarity">
    <text evidence="1">Belongs to the type-I restriction system S methylase family.</text>
</comment>
<comment type="caution">
    <text evidence="6">The sequence shown here is derived from an EMBL/GenBank/DDBJ whole genome shotgun (WGS) entry which is preliminary data.</text>
</comment>
<dbReference type="PANTHER" id="PTHR43140">
    <property type="entry name" value="TYPE-1 RESTRICTION ENZYME ECOKI SPECIFICITY PROTEIN"/>
    <property type="match status" value="1"/>
</dbReference>
<accession>A0A6L6L8F0</accession>
<evidence type="ECO:0000313" key="6">
    <source>
        <dbReference type="EMBL" id="MTR86197.1"/>
    </source>
</evidence>
<dbReference type="InterPro" id="IPR051212">
    <property type="entry name" value="Type-I_RE_S_subunit"/>
</dbReference>
<dbReference type="AlphaFoldDB" id="A0A6L6L8F0"/>
<dbReference type="CDD" id="cd17521">
    <property type="entry name" value="RMtype1_S_Sau13435ORF2165P_TRD2-CR2_like"/>
    <property type="match status" value="1"/>
</dbReference>
<gene>
    <name evidence="6" type="ORF">GMD50_14380</name>
</gene>
<dbReference type="CDD" id="cd17264">
    <property type="entry name" value="RMtype1_S_Eco3763I-TRD2-CR2_like"/>
    <property type="match status" value="1"/>
</dbReference>
<dbReference type="PANTHER" id="PTHR43140:SF1">
    <property type="entry name" value="TYPE I RESTRICTION ENZYME ECOKI SPECIFICITY SUBUNIT"/>
    <property type="match status" value="1"/>
</dbReference>
<evidence type="ECO:0000256" key="1">
    <source>
        <dbReference type="ARBA" id="ARBA00010923"/>
    </source>
</evidence>
<evidence type="ECO:0000313" key="7">
    <source>
        <dbReference type="Proteomes" id="UP000478483"/>
    </source>
</evidence>
<dbReference type="Proteomes" id="UP000478483">
    <property type="component" value="Unassembled WGS sequence"/>
</dbReference>
<organism evidence="6 7">
    <name type="scientific">Roseburia intestinalis</name>
    <dbReference type="NCBI Taxonomy" id="166486"/>
    <lineage>
        <taxon>Bacteria</taxon>
        <taxon>Bacillati</taxon>
        <taxon>Bacillota</taxon>
        <taxon>Clostridia</taxon>
        <taxon>Lachnospirales</taxon>
        <taxon>Lachnospiraceae</taxon>
        <taxon>Roseburia</taxon>
    </lineage>
</organism>
<evidence type="ECO:0000256" key="2">
    <source>
        <dbReference type="ARBA" id="ARBA00022747"/>
    </source>
</evidence>
<evidence type="ECO:0000259" key="5">
    <source>
        <dbReference type="Pfam" id="PF01420"/>
    </source>
</evidence>